<reference evidence="1 2" key="1">
    <citation type="journal article" date="2014" name="Genome Announc.">
        <title>Trypanosoma cruzi Clone Dm28c Draft Genome Sequence.</title>
        <authorList>
            <person name="Grisard E.C."/>
            <person name="Teixeira S.M."/>
            <person name="de Almeida L.G."/>
            <person name="Stoco P.H."/>
            <person name="Gerber A.L."/>
            <person name="Talavera-Lopez C."/>
            <person name="Lima O.C."/>
            <person name="Andersson B."/>
            <person name="de Vasconcelos A.T."/>
        </authorList>
    </citation>
    <scope>NUCLEOTIDE SEQUENCE [LARGE SCALE GENOMIC DNA]</scope>
    <source>
        <strain evidence="1 2">Dm28c</strain>
    </source>
</reference>
<dbReference type="AlphaFoldDB" id="V5AZM8"/>
<organism evidence="1 2">
    <name type="scientific">Trypanosoma cruzi Dm28c</name>
    <dbReference type="NCBI Taxonomy" id="1416333"/>
    <lineage>
        <taxon>Eukaryota</taxon>
        <taxon>Discoba</taxon>
        <taxon>Euglenozoa</taxon>
        <taxon>Kinetoplastea</taxon>
        <taxon>Metakinetoplastina</taxon>
        <taxon>Trypanosomatida</taxon>
        <taxon>Trypanosomatidae</taxon>
        <taxon>Trypanosoma</taxon>
        <taxon>Schizotrypanum</taxon>
    </lineage>
</organism>
<name>V5AZM8_TRYCR</name>
<sequence length="261" mass="29381">MWWRTRRSPSKTASPGREIVVAAFPSIDEGMASKQIAPRTSSMYRRRVRRSCCVDARKPMILRSGAGLASRWAEASFDDAREPRNAVQLPPWCNAVWTHPTRKDRMVCWDAPAPAPSRSRWRRGTVCPAAAVTCETKLRSRSIALPSRRTGWDSLVASHRPDDGRPCPRQNFRLKRCRTEWPVPVGVDSQAVLGTPCGHNGPGSWHCRSTGTEVRTQRNKRAVVSVHERRRKVNAVQAAQQRIHVAVEELRPHDAAFDCHG</sequence>
<dbReference type="VEuPathDB" id="TriTrypDB:TCDM_11731"/>
<evidence type="ECO:0000313" key="2">
    <source>
        <dbReference type="Proteomes" id="UP000017861"/>
    </source>
</evidence>
<dbReference type="EMBL" id="AYLP01000410">
    <property type="protein sequence ID" value="ESS60724.1"/>
    <property type="molecule type" value="Genomic_DNA"/>
</dbReference>
<comment type="caution">
    <text evidence="1">The sequence shown here is derived from an EMBL/GenBank/DDBJ whole genome shotgun (WGS) entry which is preliminary data.</text>
</comment>
<evidence type="ECO:0000313" key="1">
    <source>
        <dbReference type="EMBL" id="ESS60724.1"/>
    </source>
</evidence>
<protein>
    <submittedName>
        <fullName evidence="1">Uncharacterized protein</fullName>
    </submittedName>
</protein>
<dbReference type="Proteomes" id="UP000017861">
    <property type="component" value="Unassembled WGS sequence"/>
</dbReference>
<accession>V5AZM8</accession>
<proteinExistence type="predicted"/>
<gene>
    <name evidence="1" type="ORF">TCDM_11731</name>
</gene>